<dbReference type="GO" id="GO:0003676">
    <property type="term" value="F:nucleic acid binding"/>
    <property type="evidence" value="ECO:0007669"/>
    <property type="project" value="InterPro"/>
</dbReference>
<feature type="domain" description="CCHC-type" evidence="4">
    <location>
        <begin position="676"/>
        <end position="692"/>
    </location>
</feature>
<feature type="region of interest" description="Disordered" evidence="3">
    <location>
        <begin position="510"/>
        <end position="539"/>
    </location>
</feature>
<keyword evidence="1" id="KW-0479">Metal-binding</keyword>
<organism evidence="5 6">
    <name type="scientific">Actinidia rufa</name>
    <dbReference type="NCBI Taxonomy" id="165716"/>
    <lineage>
        <taxon>Eukaryota</taxon>
        <taxon>Viridiplantae</taxon>
        <taxon>Streptophyta</taxon>
        <taxon>Embryophyta</taxon>
        <taxon>Tracheophyta</taxon>
        <taxon>Spermatophyta</taxon>
        <taxon>Magnoliopsida</taxon>
        <taxon>eudicotyledons</taxon>
        <taxon>Gunneridae</taxon>
        <taxon>Pentapetalae</taxon>
        <taxon>asterids</taxon>
        <taxon>Ericales</taxon>
        <taxon>Actinidiaceae</taxon>
        <taxon>Actinidia</taxon>
    </lineage>
</organism>
<evidence type="ECO:0000313" key="5">
    <source>
        <dbReference type="EMBL" id="GFY84518.1"/>
    </source>
</evidence>
<keyword evidence="2" id="KW-0175">Coiled coil</keyword>
<evidence type="ECO:0000313" key="6">
    <source>
        <dbReference type="Proteomes" id="UP000585474"/>
    </source>
</evidence>
<evidence type="ECO:0000256" key="3">
    <source>
        <dbReference type="SAM" id="MobiDB-lite"/>
    </source>
</evidence>
<dbReference type="Proteomes" id="UP000585474">
    <property type="component" value="Unassembled WGS sequence"/>
</dbReference>
<feature type="coiled-coil region" evidence="2">
    <location>
        <begin position="561"/>
        <end position="609"/>
    </location>
</feature>
<dbReference type="SMART" id="SM00343">
    <property type="entry name" value="ZnF_C2HC"/>
    <property type="match status" value="2"/>
</dbReference>
<feature type="coiled-coil region" evidence="2">
    <location>
        <begin position="193"/>
        <end position="269"/>
    </location>
</feature>
<reference evidence="5 6" key="1">
    <citation type="submission" date="2019-07" db="EMBL/GenBank/DDBJ databases">
        <title>De Novo Assembly of kiwifruit Actinidia rufa.</title>
        <authorList>
            <person name="Sugita-Konishi S."/>
            <person name="Sato K."/>
            <person name="Mori E."/>
            <person name="Abe Y."/>
            <person name="Kisaki G."/>
            <person name="Hamano K."/>
            <person name="Suezawa K."/>
            <person name="Otani M."/>
            <person name="Fukuda T."/>
            <person name="Manabe T."/>
            <person name="Gomi K."/>
            <person name="Tabuchi M."/>
            <person name="Akimitsu K."/>
            <person name="Kataoka I."/>
        </authorList>
    </citation>
    <scope>NUCLEOTIDE SEQUENCE [LARGE SCALE GENOMIC DNA]</scope>
    <source>
        <strain evidence="6">cv. Fuchu</strain>
    </source>
</reference>
<sequence>MNFPREGSSTVRPPLLDGTNYPYWKAKMRAFLKSIDERVWIAVVNGWTPPTTTTETVTTLKPTTLWDKTDFDSCGWNSKAMNAIYNGVTTEEFRRISNCEIAKEAWDILQITHEGTTTVKIAKLQRLTTAFETLRMEDDENFDQFYFKLSDIVNSSFNLVGSVKEESDDEDISELQQAYNQLYKESYKLANSNVKLSKRLKEALEEVDSLKKVNDDTQVEISQLKNHRTTLTDKVRFLEKDAFDKEVFKKALEDKVQKLETELANVHLSFKKFDAGSQKIDEIWNAQRTSFYMTGIGYKEKATTSSQLANKPYSTKAQGTSFMPNIEIMPTKEGSSTVRPPLLDGTNYPYWKAKMRAFLKSIDERVWIAVVNGWTPPTTTTETVTTLKPTTLWDKTDFDSCGWNSKAMNAIYNGVTTEEFRRISNCEIAKEAWDILQITHEGTTTVKIAKLQRLTTAFETLRMEDDENFDQFYFKLSDIVNSSFNLEESDSGDEIENYMAFMTSAVETTKTSSKASDTEKSDESNGVVGSVKEESDDEDISELQQAYNQLYKESYKLANSNVKLSKRLKEALEEVDSLKKDAFDKEVFKKALEDKVQKLETELANVHLSFKKFDAGSQKIDEIWNAQRTSFYMTGIGYKEKATTSSQLANKPYSTKAQGTSFMPNIEIMPTKFVPKCHQCGVKGHIRPYCPRLETKHVHAQFITSQVKPKHPKVIQSPKFNPICHHCGVFGHTRPYCYKLNRVSSSHAYNRPRIILTPHEFINKPKVTIMWVRKSDLKSLRAPKKFVGESLVE</sequence>
<keyword evidence="1" id="KW-0862">Zinc</keyword>
<dbReference type="OrthoDB" id="1931687at2759"/>
<keyword evidence="1" id="KW-0863">Zinc-finger</keyword>
<dbReference type="GO" id="GO:0008270">
    <property type="term" value="F:zinc ion binding"/>
    <property type="evidence" value="ECO:0007669"/>
    <property type="project" value="UniProtKB-KW"/>
</dbReference>
<dbReference type="AlphaFoldDB" id="A0A7J0EDG9"/>
<evidence type="ECO:0000259" key="4">
    <source>
        <dbReference type="PROSITE" id="PS50158"/>
    </source>
</evidence>
<keyword evidence="6" id="KW-1185">Reference proteome</keyword>
<dbReference type="Gene3D" id="4.10.60.10">
    <property type="entry name" value="Zinc finger, CCHC-type"/>
    <property type="match status" value="1"/>
</dbReference>
<dbReference type="EMBL" id="BJWL01000003">
    <property type="protein sequence ID" value="GFY84518.1"/>
    <property type="molecule type" value="Genomic_DNA"/>
</dbReference>
<name>A0A7J0EDG9_9ERIC</name>
<gene>
    <name evidence="5" type="ORF">Acr_03g0012920</name>
</gene>
<dbReference type="PANTHER" id="PTHR35317">
    <property type="entry name" value="OS04G0629600 PROTEIN"/>
    <property type="match status" value="1"/>
</dbReference>
<comment type="caution">
    <text evidence="5">The sequence shown here is derived from an EMBL/GenBank/DDBJ whole genome shotgun (WGS) entry which is preliminary data.</text>
</comment>
<dbReference type="PROSITE" id="PS50158">
    <property type="entry name" value="ZF_CCHC"/>
    <property type="match status" value="1"/>
</dbReference>
<dbReference type="InterPro" id="IPR001878">
    <property type="entry name" value="Znf_CCHC"/>
</dbReference>
<evidence type="ECO:0000256" key="1">
    <source>
        <dbReference type="PROSITE-ProRule" id="PRU00047"/>
    </source>
</evidence>
<proteinExistence type="predicted"/>
<accession>A0A7J0EDG9</accession>
<evidence type="ECO:0000256" key="2">
    <source>
        <dbReference type="SAM" id="Coils"/>
    </source>
</evidence>
<dbReference type="PANTHER" id="PTHR35317:SF35">
    <property type="entry name" value="DUF4219 DOMAIN-CONTAINING PROTEIN"/>
    <property type="match status" value="1"/>
</dbReference>
<protein>
    <recommendedName>
        <fullName evidence="4">CCHC-type domain-containing protein</fullName>
    </recommendedName>
</protein>
<dbReference type="Pfam" id="PF14223">
    <property type="entry name" value="Retrotran_gag_2"/>
    <property type="match status" value="2"/>
</dbReference>